<reference evidence="3" key="1">
    <citation type="submission" date="2016-10" db="EMBL/GenBank/DDBJ databases">
        <authorList>
            <person name="Varghese N."/>
            <person name="Submissions S."/>
        </authorList>
    </citation>
    <scope>NUCLEOTIDE SEQUENCE [LARGE SCALE GENOMIC DNA]</scope>
    <source>
        <strain evidence="3">DSM 17875</strain>
    </source>
</reference>
<dbReference type="PANTHER" id="PTHR37298:SF1">
    <property type="entry name" value="UPF0111 PROTEIN YKAA"/>
    <property type="match status" value="1"/>
</dbReference>
<dbReference type="InterPro" id="IPR018445">
    <property type="entry name" value="Put_Phosphate_transp_reg"/>
</dbReference>
<dbReference type="InterPro" id="IPR052912">
    <property type="entry name" value="UPF0111_domain"/>
</dbReference>
<keyword evidence="3" id="KW-1185">Reference proteome</keyword>
<evidence type="ECO:0008006" key="4">
    <source>
        <dbReference type="Google" id="ProtNLM"/>
    </source>
</evidence>
<evidence type="ECO:0000256" key="1">
    <source>
        <dbReference type="ARBA" id="ARBA00008591"/>
    </source>
</evidence>
<organism evidence="2 3">
    <name type="scientific">Pseudomonas pohangensis</name>
    <dbReference type="NCBI Taxonomy" id="364197"/>
    <lineage>
        <taxon>Bacteria</taxon>
        <taxon>Pseudomonadati</taxon>
        <taxon>Pseudomonadota</taxon>
        <taxon>Gammaproteobacteria</taxon>
        <taxon>Pseudomonadales</taxon>
        <taxon>Pseudomonadaceae</taxon>
        <taxon>Pseudomonas</taxon>
    </lineage>
</organism>
<evidence type="ECO:0000313" key="3">
    <source>
        <dbReference type="Proteomes" id="UP000243232"/>
    </source>
</evidence>
<dbReference type="PANTHER" id="PTHR37298">
    <property type="entry name" value="UPF0111 PROTEIN YKAA"/>
    <property type="match status" value="1"/>
</dbReference>
<name>A0A1H2EC11_9PSED</name>
<comment type="similarity">
    <text evidence="1">Belongs to the UPF0111 family.</text>
</comment>
<dbReference type="AlphaFoldDB" id="A0A1H2EC11"/>
<dbReference type="Proteomes" id="UP000243232">
    <property type="component" value="Chromosome I"/>
</dbReference>
<accession>A0A1H2EC11</accession>
<dbReference type="RefSeq" id="WP_090193042.1">
    <property type="nucleotide sequence ID" value="NZ_LT629785.1"/>
</dbReference>
<dbReference type="OrthoDB" id="9797568at2"/>
<dbReference type="InterPro" id="IPR038078">
    <property type="entry name" value="PhoU-like_sf"/>
</dbReference>
<proteinExistence type="inferred from homology"/>
<gene>
    <name evidence="2" type="ORF">SAMN05216296_0623</name>
</gene>
<dbReference type="EMBL" id="LT629785">
    <property type="protein sequence ID" value="SDT92539.1"/>
    <property type="molecule type" value="Genomic_DNA"/>
</dbReference>
<dbReference type="Gene3D" id="1.20.58.220">
    <property type="entry name" value="Phosphate transport system protein phou homolog 2, domain 2"/>
    <property type="match status" value="1"/>
</dbReference>
<evidence type="ECO:0000313" key="2">
    <source>
        <dbReference type="EMBL" id="SDT92539.1"/>
    </source>
</evidence>
<dbReference type="Pfam" id="PF01865">
    <property type="entry name" value="PhoU_div"/>
    <property type="match status" value="1"/>
</dbReference>
<protein>
    <recommendedName>
        <fullName evidence="4">Phosphate transport regulator</fullName>
    </recommendedName>
</protein>
<dbReference type="STRING" id="364197.SAMN05216296_0623"/>
<sequence length="214" mass="23904">MSRNPGHALIARIFDRVLPKAPDFFHMLATQSAKVAETAELLVRFMQTNSAELAAQINADEHAADDIKVANIHILNEAFSTPIDREDIYRAITNLDEIVNYCKDTVNEMAALEVEPDRFTQGMAELLLVGASALRKGFGRLGKHTAAASDDAEVARKAERAIDYLYRDALAALFQGDNYIQMFKKREIYRHLTNAAERMAHCASTLHDIVVKMV</sequence>